<comment type="caution">
    <text evidence="1">The sequence shown here is derived from an EMBL/GenBank/DDBJ whole genome shotgun (WGS) entry which is preliminary data.</text>
</comment>
<accession>A0A8H6YGW7</accession>
<dbReference type="InterPro" id="IPR032675">
    <property type="entry name" value="LRR_dom_sf"/>
</dbReference>
<evidence type="ECO:0000313" key="1">
    <source>
        <dbReference type="EMBL" id="KAF7358892.1"/>
    </source>
</evidence>
<reference evidence="1" key="1">
    <citation type="submission" date="2020-05" db="EMBL/GenBank/DDBJ databases">
        <title>Mycena genomes resolve the evolution of fungal bioluminescence.</title>
        <authorList>
            <person name="Tsai I.J."/>
        </authorList>
    </citation>
    <scope>NUCLEOTIDE SEQUENCE</scope>
    <source>
        <strain evidence="1">160909Yilan</strain>
    </source>
</reference>
<proteinExistence type="predicted"/>
<name>A0A8H6YGW7_9AGAR</name>
<keyword evidence="1" id="KW-0378">Hydrolase</keyword>
<dbReference type="Proteomes" id="UP000623467">
    <property type="component" value="Unassembled WGS sequence"/>
</dbReference>
<dbReference type="AlphaFoldDB" id="A0A8H6YGW7"/>
<dbReference type="Gene3D" id="3.80.10.10">
    <property type="entry name" value="Ribonuclease Inhibitor"/>
    <property type="match status" value="1"/>
</dbReference>
<dbReference type="OrthoDB" id="3543113at2759"/>
<gene>
    <name evidence="1" type="ORF">MSAN_01229500</name>
</gene>
<protein>
    <submittedName>
        <fullName evidence="1">Carboxylic ester hydrolase</fullName>
    </submittedName>
</protein>
<dbReference type="EMBL" id="JACAZH010000009">
    <property type="protein sequence ID" value="KAF7358892.1"/>
    <property type="molecule type" value="Genomic_DNA"/>
</dbReference>
<organism evidence="1 2">
    <name type="scientific">Mycena sanguinolenta</name>
    <dbReference type="NCBI Taxonomy" id="230812"/>
    <lineage>
        <taxon>Eukaryota</taxon>
        <taxon>Fungi</taxon>
        <taxon>Dikarya</taxon>
        <taxon>Basidiomycota</taxon>
        <taxon>Agaricomycotina</taxon>
        <taxon>Agaricomycetes</taxon>
        <taxon>Agaricomycetidae</taxon>
        <taxon>Agaricales</taxon>
        <taxon>Marasmiineae</taxon>
        <taxon>Mycenaceae</taxon>
        <taxon>Mycena</taxon>
    </lineage>
</organism>
<keyword evidence="2" id="KW-1185">Reference proteome</keyword>
<sequence>MYGVGPVTDFFKRCSGTPLKDIIISIMTCPPRAVIDKLHAALRDGCSHSSLLSLVVEIDENYPLEPESDPMTIHSLRLLFCFANLTSVFITSLGFDMDDQGMDELACAWPQLRVLRLRFAGMNDPTELEPRFSLRSLSTLAKHCRGLTELEFTLNATVVPEPDLDVVPQLVLRDFNVGRSPIASPSLSITQFIATIFPNVVEIKT</sequence>
<dbReference type="GO" id="GO:0016787">
    <property type="term" value="F:hydrolase activity"/>
    <property type="evidence" value="ECO:0007669"/>
    <property type="project" value="UniProtKB-KW"/>
</dbReference>
<evidence type="ECO:0000313" key="2">
    <source>
        <dbReference type="Proteomes" id="UP000623467"/>
    </source>
</evidence>